<evidence type="ECO:0000256" key="5">
    <source>
        <dbReference type="ARBA" id="ARBA00023136"/>
    </source>
</evidence>
<reference evidence="9 10" key="1">
    <citation type="submission" date="2016-07" db="EMBL/GenBank/DDBJ databases">
        <title>Caryophanon tenue genome sequencing.</title>
        <authorList>
            <person name="Verma A."/>
            <person name="Pal Y."/>
            <person name="Krishnamurthi S."/>
        </authorList>
    </citation>
    <scope>NUCLEOTIDE SEQUENCE [LARGE SCALE GENOMIC DNA]</scope>
    <source>
        <strain evidence="9 10">DSM 14152</strain>
    </source>
</reference>
<keyword evidence="2 6" id="KW-1003">Cell membrane</keyword>
<organism evidence="9 10">
    <name type="scientific">Caryophanon tenue</name>
    <dbReference type="NCBI Taxonomy" id="33978"/>
    <lineage>
        <taxon>Bacteria</taxon>
        <taxon>Bacillati</taxon>
        <taxon>Bacillota</taxon>
        <taxon>Bacilli</taxon>
        <taxon>Bacillales</taxon>
        <taxon>Caryophanaceae</taxon>
        <taxon>Caryophanon</taxon>
    </lineage>
</organism>
<dbReference type="PANTHER" id="PTHR40060:SF1">
    <property type="entry name" value="UPF0316 PROTEIN YEBE"/>
    <property type="match status" value="1"/>
</dbReference>
<dbReference type="PANTHER" id="PTHR40060">
    <property type="entry name" value="UPF0316 PROTEIN YEBE"/>
    <property type="match status" value="1"/>
</dbReference>
<comment type="subcellular location">
    <subcellularLocation>
        <location evidence="1 6">Cell membrane</location>
        <topology evidence="1 6">Multi-pass membrane protein</topology>
    </subcellularLocation>
</comment>
<dbReference type="HAMAP" id="MF_01515">
    <property type="entry name" value="UPF0316"/>
    <property type="match status" value="1"/>
</dbReference>
<proteinExistence type="inferred from homology"/>
<gene>
    <name evidence="9" type="ORF">A6M13_03950</name>
</gene>
<dbReference type="InterPro" id="IPR022930">
    <property type="entry name" value="UPF0316"/>
</dbReference>
<evidence type="ECO:0000259" key="7">
    <source>
        <dbReference type="Pfam" id="PF10035"/>
    </source>
</evidence>
<accession>A0A1C0YC60</accession>
<evidence type="ECO:0000313" key="9">
    <source>
        <dbReference type="EMBL" id="OCS84740.1"/>
    </source>
</evidence>
<keyword evidence="5 6" id="KW-0472">Membrane</keyword>
<feature type="domain" description="DUF2179" evidence="7">
    <location>
        <begin position="111"/>
        <end position="161"/>
    </location>
</feature>
<evidence type="ECO:0000313" key="10">
    <source>
        <dbReference type="Proteomes" id="UP000093199"/>
    </source>
</evidence>
<dbReference type="AlphaFoldDB" id="A0A1C0YC60"/>
<dbReference type="CDD" id="cd16381">
    <property type="entry name" value="YitT_C_like_1"/>
    <property type="match status" value="1"/>
</dbReference>
<evidence type="ECO:0000256" key="1">
    <source>
        <dbReference type="ARBA" id="ARBA00004651"/>
    </source>
</evidence>
<evidence type="ECO:0000259" key="8">
    <source>
        <dbReference type="Pfam" id="PF18955"/>
    </source>
</evidence>
<dbReference type="GO" id="GO:0005886">
    <property type="term" value="C:plasma membrane"/>
    <property type="evidence" value="ECO:0007669"/>
    <property type="project" value="UniProtKB-SubCell"/>
</dbReference>
<comment type="caution">
    <text evidence="9">The sequence shown here is derived from an EMBL/GenBank/DDBJ whole genome shotgun (WGS) entry which is preliminary data.</text>
</comment>
<dbReference type="NCBIfam" id="NF003194">
    <property type="entry name" value="PRK04164.1-5"/>
    <property type="match status" value="1"/>
</dbReference>
<dbReference type="InterPro" id="IPR044035">
    <property type="entry name" value="DUF5698"/>
</dbReference>
<protein>
    <recommendedName>
        <fullName evidence="6">UPF0316 protein A6M13_03950</fullName>
    </recommendedName>
</protein>
<evidence type="ECO:0000256" key="3">
    <source>
        <dbReference type="ARBA" id="ARBA00022692"/>
    </source>
</evidence>
<evidence type="ECO:0000256" key="2">
    <source>
        <dbReference type="ARBA" id="ARBA00022475"/>
    </source>
</evidence>
<dbReference type="Pfam" id="PF18955">
    <property type="entry name" value="DUF5698"/>
    <property type="match status" value="1"/>
</dbReference>
<sequence length="175" mass="20041">MQEILLILLLQLLYVPLFTLRTIFLVKNITALAAIIGIVEMLIYVFGLSLVFSGDQGFLAMVVYAVGFGIGIIIGTRIEQKLAIGYIYVTINTQSRNEELMHAIREEGFALTVYVGEGRDSQRYKYEILTKRNREAELFQLVQMFEPNAFMISYEPKSFKGGFLVKRMKQHKTNK</sequence>
<comment type="similarity">
    <text evidence="6">Belongs to the UPF0316 family.</text>
</comment>
<keyword evidence="3 6" id="KW-0812">Transmembrane</keyword>
<feature type="domain" description="DUF5698" evidence="8">
    <location>
        <begin position="19"/>
        <end position="76"/>
    </location>
</feature>
<evidence type="ECO:0000256" key="4">
    <source>
        <dbReference type="ARBA" id="ARBA00022989"/>
    </source>
</evidence>
<dbReference type="Pfam" id="PF10035">
    <property type="entry name" value="DUF2179"/>
    <property type="match status" value="1"/>
</dbReference>
<dbReference type="RefSeq" id="WP_066546109.1">
    <property type="nucleotide sequence ID" value="NZ_MASJ01000023.1"/>
</dbReference>
<evidence type="ECO:0000256" key="6">
    <source>
        <dbReference type="HAMAP-Rule" id="MF_01515"/>
    </source>
</evidence>
<dbReference type="EMBL" id="MASJ01000023">
    <property type="protein sequence ID" value="OCS84740.1"/>
    <property type="molecule type" value="Genomic_DNA"/>
</dbReference>
<dbReference type="InterPro" id="IPR019264">
    <property type="entry name" value="DUF2179"/>
</dbReference>
<dbReference type="Proteomes" id="UP000093199">
    <property type="component" value="Unassembled WGS sequence"/>
</dbReference>
<dbReference type="OrthoDB" id="48231at2"/>
<keyword evidence="4 6" id="KW-1133">Transmembrane helix</keyword>
<keyword evidence="10" id="KW-1185">Reference proteome</keyword>
<name>A0A1C0YC60_9BACL</name>